<comment type="subunit">
    <text evidence="8">Homodimer. Interacts with FtsZ.</text>
</comment>
<dbReference type="SUPFAM" id="SSF102829">
    <property type="entry name" value="Cell division protein ZapA-like"/>
    <property type="match status" value="1"/>
</dbReference>
<accession>A0A2P6MF94</accession>
<dbReference type="Proteomes" id="UP000243650">
    <property type="component" value="Unassembled WGS sequence"/>
</dbReference>
<dbReference type="GO" id="GO:0043093">
    <property type="term" value="P:FtsZ-dependent cytokinesis"/>
    <property type="evidence" value="ECO:0007669"/>
    <property type="project" value="TreeGrafter"/>
</dbReference>
<proteinExistence type="predicted"/>
<dbReference type="GO" id="GO:0032153">
    <property type="term" value="C:cell division site"/>
    <property type="evidence" value="ECO:0007669"/>
    <property type="project" value="TreeGrafter"/>
</dbReference>
<evidence type="ECO:0000256" key="4">
    <source>
        <dbReference type="ARBA" id="ARBA00022618"/>
    </source>
</evidence>
<name>A0A2P6MF94_ALKUR</name>
<dbReference type="Pfam" id="PF05164">
    <property type="entry name" value="ZapA"/>
    <property type="match status" value="1"/>
</dbReference>
<keyword evidence="11" id="KW-1185">Reference proteome</keyword>
<evidence type="ECO:0000313" key="11">
    <source>
        <dbReference type="Proteomes" id="UP000243650"/>
    </source>
</evidence>
<sequence>MYVRRGGAALDHEEEKIRTKVKIGRQTYTVVGTESAEHVQEAAQAVDDKLQELRRTNPYVSPTQLAVLAALNISSDYLALQKETKKKEEDDS</sequence>
<dbReference type="InterPro" id="IPR007838">
    <property type="entry name" value="Cell_div_ZapA-like"/>
</dbReference>
<dbReference type="InterPro" id="IPR053712">
    <property type="entry name" value="Bac_CellDiv_Activator"/>
</dbReference>
<protein>
    <recommendedName>
        <fullName evidence="2">Cell division protein ZapA</fullName>
    </recommendedName>
    <alternativeName>
        <fullName evidence="9">Z ring-associated protein ZapA</fullName>
    </alternativeName>
</protein>
<dbReference type="Gene3D" id="6.10.250.790">
    <property type="match status" value="1"/>
</dbReference>
<dbReference type="PANTHER" id="PTHR34981:SF1">
    <property type="entry name" value="CELL DIVISION PROTEIN ZAPA"/>
    <property type="match status" value="1"/>
</dbReference>
<evidence type="ECO:0000256" key="6">
    <source>
        <dbReference type="ARBA" id="ARBA00023306"/>
    </source>
</evidence>
<dbReference type="GO" id="GO:0000921">
    <property type="term" value="P:septin ring assembly"/>
    <property type="evidence" value="ECO:0007669"/>
    <property type="project" value="TreeGrafter"/>
</dbReference>
<reference evidence="10 11" key="1">
    <citation type="submission" date="2018-03" db="EMBL/GenBank/DDBJ databases">
        <title>Bacillus urumqiensis sp. nov., a moderately haloalkaliphilic bacterium isolated from a salt lake.</title>
        <authorList>
            <person name="Zhao B."/>
            <person name="Liao Z."/>
        </authorList>
    </citation>
    <scope>NUCLEOTIDE SEQUENCE [LARGE SCALE GENOMIC DNA]</scope>
    <source>
        <strain evidence="10 11">BZ-SZ-XJ18</strain>
    </source>
</reference>
<dbReference type="GO" id="GO:0030428">
    <property type="term" value="C:cell septum"/>
    <property type="evidence" value="ECO:0007669"/>
    <property type="project" value="TreeGrafter"/>
</dbReference>
<evidence type="ECO:0000313" key="10">
    <source>
        <dbReference type="EMBL" id="PRO64956.1"/>
    </source>
</evidence>
<evidence type="ECO:0000256" key="2">
    <source>
        <dbReference type="ARBA" id="ARBA00015195"/>
    </source>
</evidence>
<organism evidence="10 11">
    <name type="scientific">Alkalicoccus urumqiensis</name>
    <name type="common">Bacillus urumqiensis</name>
    <dbReference type="NCBI Taxonomy" id="1548213"/>
    <lineage>
        <taxon>Bacteria</taxon>
        <taxon>Bacillati</taxon>
        <taxon>Bacillota</taxon>
        <taxon>Bacilli</taxon>
        <taxon>Bacillales</taxon>
        <taxon>Bacillaceae</taxon>
        <taxon>Alkalicoccus</taxon>
    </lineage>
</organism>
<evidence type="ECO:0000256" key="9">
    <source>
        <dbReference type="ARBA" id="ARBA00033158"/>
    </source>
</evidence>
<keyword evidence="3" id="KW-0963">Cytoplasm</keyword>
<dbReference type="GO" id="GO:0005829">
    <property type="term" value="C:cytosol"/>
    <property type="evidence" value="ECO:0007669"/>
    <property type="project" value="TreeGrafter"/>
</dbReference>
<dbReference type="AlphaFoldDB" id="A0A2P6MF94"/>
<gene>
    <name evidence="10" type="ORF">C6I21_12505</name>
</gene>
<dbReference type="PANTHER" id="PTHR34981">
    <property type="entry name" value="CELL DIVISION PROTEIN ZAPA"/>
    <property type="match status" value="1"/>
</dbReference>
<evidence type="ECO:0000256" key="7">
    <source>
        <dbReference type="ARBA" id="ARBA00024910"/>
    </source>
</evidence>
<keyword evidence="4 10" id="KW-0132">Cell division</keyword>
<keyword evidence="6" id="KW-0131">Cell cycle</keyword>
<evidence type="ECO:0000256" key="1">
    <source>
        <dbReference type="ARBA" id="ARBA00004496"/>
    </source>
</evidence>
<evidence type="ECO:0000256" key="5">
    <source>
        <dbReference type="ARBA" id="ARBA00023210"/>
    </source>
</evidence>
<comment type="function">
    <text evidence="7">Activator of cell division through the inhibition of FtsZ GTPase activity, therefore promoting FtsZ assembly into bundles of protofilaments necessary for the formation of the division Z ring. It is recruited early at mid-cell but it is not essential for cell division.</text>
</comment>
<keyword evidence="5" id="KW-0717">Septation</keyword>
<evidence type="ECO:0000256" key="8">
    <source>
        <dbReference type="ARBA" id="ARBA00026068"/>
    </source>
</evidence>
<dbReference type="EMBL" id="PVNS01000011">
    <property type="protein sequence ID" value="PRO64956.1"/>
    <property type="molecule type" value="Genomic_DNA"/>
</dbReference>
<evidence type="ECO:0000256" key="3">
    <source>
        <dbReference type="ARBA" id="ARBA00022490"/>
    </source>
</evidence>
<dbReference type="GO" id="GO:0000917">
    <property type="term" value="P:division septum assembly"/>
    <property type="evidence" value="ECO:0007669"/>
    <property type="project" value="UniProtKB-KW"/>
</dbReference>
<comment type="caution">
    <text evidence="10">The sequence shown here is derived from an EMBL/GenBank/DDBJ whole genome shotgun (WGS) entry which is preliminary data.</text>
</comment>
<dbReference type="InterPro" id="IPR036192">
    <property type="entry name" value="Cell_div_ZapA-like_sf"/>
</dbReference>
<dbReference type="OrthoDB" id="9808604at2"/>
<comment type="subcellular location">
    <subcellularLocation>
        <location evidence="1">Cytoplasm</location>
    </subcellularLocation>
</comment>